<comment type="caution">
    <text evidence="2">The sequence shown here is derived from an EMBL/GenBank/DDBJ whole genome shotgun (WGS) entry which is preliminary data.</text>
</comment>
<name>A0ABN9UMJ7_9DINO</name>
<evidence type="ECO:0000256" key="1">
    <source>
        <dbReference type="SAM" id="MobiDB-lite"/>
    </source>
</evidence>
<gene>
    <name evidence="2" type="ORF">PCOR1329_LOCUS49484</name>
</gene>
<sequence length="124" mass="13814">MHIQQAPNYCRFTTGHACRCLGQKAGPSEERVVHSTNIMPPEKPAAAVAGRTCDDAPSFSPRTCLDNLQKTNRIQQRRDRPQHASKHEAPIRNATHRGPKQASASRRVDTTVVHATCPRGRILW</sequence>
<evidence type="ECO:0000313" key="2">
    <source>
        <dbReference type="EMBL" id="CAK0860551.1"/>
    </source>
</evidence>
<evidence type="ECO:0000313" key="3">
    <source>
        <dbReference type="Proteomes" id="UP001189429"/>
    </source>
</evidence>
<dbReference type="EMBL" id="CAUYUJ010015991">
    <property type="protein sequence ID" value="CAK0860551.1"/>
    <property type="molecule type" value="Genomic_DNA"/>
</dbReference>
<keyword evidence="3" id="KW-1185">Reference proteome</keyword>
<organism evidence="2 3">
    <name type="scientific">Prorocentrum cordatum</name>
    <dbReference type="NCBI Taxonomy" id="2364126"/>
    <lineage>
        <taxon>Eukaryota</taxon>
        <taxon>Sar</taxon>
        <taxon>Alveolata</taxon>
        <taxon>Dinophyceae</taxon>
        <taxon>Prorocentrales</taxon>
        <taxon>Prorocentraceae</taxon>
        <taxon>Prorocentrum</taxon>
    </lineage>
</organism>
<dbReference type="Proteomes" id="UP001189429">
    <property type="component" value="Unassembled WGS sequence"/>
</dbReference>
<reference evidence="2" key="1">
    <citation type="submission" date="2023-10" db="EMBL/GenBank/DDBJ databases">
        <authorList>
            <person name="Chen Y."/>
            <person name="Shah S."/>
            <person name="Dougan E. K."/>
            <person name="Thang M."/>
            <person name="Chan C."/>
        </authorList>
    </citation>
    <scope>NUCLEOTIDE SEQUENCE [LARGE SCALE GENOMIC DNA]</scope>
</reference>
<feature type="compositionally biased region" description="Basic and acidic residues" evidence="1">
    <location>
        <begin position="76"/>
        <end position="90"/>
    </location>
</feature>
<proteinExistence type="predicted"/>
<feature type="region of interest" description="Disordered" evidence="1">
    <location>
        <begin position="61"/>
        <end position="110"/>
    </location>
</feature>
<protein>
    <submittedName>
        <fullName evidence="2">Uncharacterized protein</fullName>
    </submittedName>
</protein>
<accession>A0ABN9UMJ7</accession>